<evidence type="ECO:0000256" key="3">
    <source>
        <dbReference type="ARBA" id="ARBA00022692"/>
    </source>
</evidence>
<comment type="caution">
    <text evidence="9">The sequence shown here is derived from an EMBL/GenBank/DDBJ whole genome shotgun (WGS) entry which is preliminary data.</text>
</comment>
<dbReference type="InterPro" id="IPR039859">
    <property type="entry name" value="PFA4/ZDH16/20/ERF2-like"/>
</dbReference>
<feature type="transmembrane region" description="Helical" evidence="7">
    <location>
        <begin position="249"/>
        <end position="275"/>
    </location>
</feature>
<evidence type="ECO:0000313" key="10">
    <source>
        <dbReference type="Proteomes" id="UP001301350"/>
    </source>
</evidence>
<dbReference type="PANTHER" id="PTHR12246">
    <property type="entry name" value="PALMITOYLTRANSFERASE ZDHHC16"/>
    <property type="match status" value="1"/>
</dbReference>
<keyword evidence="10" id="KW-1185">Reference proteome</keyword>
<comment type="catalytic activity">
    <reaction evidence="7">
        <text>L-cysteinyl-[protein] + hexadecanoyl-CoA = S-hexadecanoyl-L-cysteinyl-[protein] + CoA</text>
        <dbReference type="Rhea" id="RHEA:36683"/>
        <dbReference type="Rhea" id="RHEA-COMP:10131"/>
        <dbReference type="Rhea" id="RHEA-COMP:11032"/>
        <dbReference type="ChEBI" id="CHEBI:29950"/>
        <dbReference type="ChEBI" id="CHEBI:57287"/>
        <dbReference type="ChEBI" id="CHEBI:57379"/>
        <dbReference type="ChEBI" id="CHEBI:74151"/>
        <dbReference type="EC" id="2.3.1.225"/>
    </reaction>
</comment>
<gene>
    <name evidence="9" type="ORF">CDCA_CDCA03G1023</name>
</gene>
<feature type="transmembrane region" description="Helical" evidence="7">
    <location>
        <begin position="210"/>
        <end position="229"/>
    </location>
</feature>
<evidence type="ECO:0000256" key="4">
    <source>
        <dbReference type="ARBA" id="ARBA00022989"/>
    </source>
</evidence>
<evidence type="ECO:0000256" key="7">
    <source>
        <dbReference type="RuleBase" id="RU079119"/>
    </source>
</evidence>
<keyword evidence="5 7" id="KW-0472">Membrane</keyword>
<keyword evidence="4 7" id="KW-1133">Transmembrane helix</keyword>
<comment type="domain">
    <text evidence="7">The DHHC domain is required for palmitoyltransferase activity.</text>
</comment>
<name>A0AAV9ISF4_CYACA</name>
<protein>
    <recommendedName>
        <fullName evidence="7">Palmitoyltransferase</fullName>
        <ecNumber evidence="7">2.3.1.225</ecNumber>
    </recommendedName>
</protein>
<feature type="transmembrane region" description="Helical" evidence="7">
    <location>
        <begin position="29"/>
        <end position="57"/>
    </location>
</feature>
<evidence type="ECO:0000256" key="1">
    <source>
        <dbReference type="ARBA" id="ARBA00004141"/>
    </source>
</evidence>
<dbReference type="AlphaFoldDB" id="A0AAV9ISF4"/>
<keyword evidence="2 7" id="KW-0808">Transferase</keyword>
<dbReference type="PROSITE" id="PS50216">
    <property type="entry name" value="DHHC"/>
    <property type="match status" value="1"/>
</dbReference>
<dbReference type="Pfam" id="PF01529">
    <property type="entry name" value="DHHC"/>
    <property type="match status" value="1"/>
</dbReference>
<evidence type="ECO:0000313" key="9">
    <source>
        <dbReference type="EMBL" id="KAK4534998.1"/>
    </source>
</evidence>
<evidence type="ECO:0000256" key="5">
    <source>
        <dbReference type="ARBA" id="ARBA00023136"/>
    </source>
</evidence>
<organism evidence="9 10">
    <name type="scientific">Cyanidium caldarium</name>
    <name type="common">Red alga</name>
    <dbReference type="NCBI Taxonomy" id="2771"/>
    <lineage>
        <taxon>Eukaryota</taxon>
        <taxon>Rhodophyta</taxon>
        <taxon>Bangiophyceae</taxon>
        <taxon>Cyanidiales</taxon>
        <taxon>Cyanidiaceae</taxon>
        <taxon>Cyanidium</taxon>
    </lineage>
</organism>
<accession>A0AAV9ISF4</accession>
<dbReference type="InterPro" id="IPR001594">
    <property type="entry name" value="Palmitoyltrfase_DHHC"/>
</dbReference>
<comment type="similarity">
    <text evidence="7">Belongs to the DHHC palmitoyltransferase family.</text>
</comment>
<keyword evidence="6 7" id="KW-0012">Acyltransferase</keyword>
<sequence>MWSACMRVSKWICWMYPGLELTECSLTRYAGLLAVVGVLVVVALGYVPLVVLTLWPWRRSHPVLATLALLLEHVLLLLLLWSYACAVLIDPGRVTREWSFAVLGWPLELRGSPEAAAAAQQLHVDDPTREMERGLVRKGHDVRFVPNQHIRLPAFVLMRNRSGRYRYCSKCLVYKPDRAHHCSTLGRCVLKMDHFCPWVNNTVGFYNHKFFFQFLVYALLTALTVGAGAPATLLQRLAQQPPDVTAATAALTIVGLVGWVMCLAIGCALLFFVSFHTYLLLKNRTTIEAYEVSDPAKAEAVEALDRGPLLNIVSVLGDRACTWLLPLWPGVDAVGDGIHWAYRRTGMAFV</sequence>
<dbReference type="EMBL" id="JANCYW010000003">
    <property type="protein sequence ID" value="KAK4534998.1"/>
    <property type="molecule type" value="Genomic_DNA"/>
</dbReference>
<proteinExistence type="inferred from homology"/>
<feature type="domain" description="Palmitoyltransferase DHHC" evidence="8">
    <location>
        <begin position="164"/>
        <end position="291"/>
    </location>
</feature>
<evidence type="ECO:0000256" key="2">
    <source>
        <dbReference type="ARBA" id="ARBA00022679"/>
    </source>
</evidence>
<comment type="subcellular location">
    <subcellularLocation>
        <location evidence="1">Membrane</location>
        <topology evidence="1">Multi-pass membrane protein</topology>
    </subcellularLocation>
</comment>
<reference evidence="9 10" key="1">
    <citation type="submission" date="2022-07" db="EMBL/GenBank/DDBJ databases">
        <title>Genome-wide signatures of adaptation to extreme environments.</title>
        <authorList>
            <person name="Cho C.H."/>
            <person name="Yoon H.S."/>
        </authorList>
    </citation>
    <scope>NUCLEOTIDE SEQUENCE [LARGE SCALE GENOMIC DNA]</scope>
    <source>
        <strain evidence="9 10">DBV 063 E5</strain>
    </source>
</reference>
<dbReference type="EC" id="2.3.1.225" evidence="7"/>
<feature type="transmembrane region" description="Helical" evidence="7">
    <location>
        <begin position="63"/>
        <end position="89"/>
    </location>
</feature>
<dbReference type="GO" id="GO:0016020">
    <property type="term" value="C:membrane"/>
    <property type="evidence" value="ECO:0007669"/>
    <property type="project" value="UniProtKB-SubCell"/>
</dbReference>
<dbReference type="Proteomes" id="UP001301350">
    <property type="component" value="Unassembled WGS sequence"/>
</dbReference>
<keyword evidence="3 7" id="KW-0812">Transmembrane</keyword>
<dbReference type="GO" id="GO:0019706">
    <property type="term" value="F:protein-cysteine S-palmitoyltransferase activity"/>
    <property type="evidence" value="ECO:0007669"/>
    <property type="project" value="UniProtKB-EC"/>
</dbReference>
<evidence type="ECO:0000259" key="8">
    <source>
        <dbReference type="Pfam" id="PF01529"/>
    </source>
</evidence>
<evidence type="ECO:0000256" key="6">
    <source>
        <dbReference type="ARBA" id="ARBA00023315"/>
    </source>
</evidence>